<dbReference type="Proteomes" id="UP001521785">
    <property type="component" value="Unassembled WGS sequence"/>
</dbReference>
<gene>
    <name evidence="1" type="ORF">SLS60_012008</name>
</gene>
<dbReference type="PANTHER" id="PTHR37540">
    <property type="entry name" value="TRANSCRIPTION FACTOR (ACR-2), PUTATIVE-RELATED-RELATED"/>
    <property type="match status" value="1"/>
</dbReference>
<comment type="caution">
    <text evidence="1">The sequence shown here is derived from an EMBL/GenBank/DDBJ whole genome shotgun (WGS) entry which is preliminary data.</text>
</comment>
<organism evidence="1 2">
    <name type="scientific">Paraconiothyrium brasiliense</name>
    <dbReference type="NCBI Taxonomy" id="300254"/>
    <lineage>
        <taxon>Eukaryota</taxon>
        <taxon>Fungi</taxon>
        <taxon>Dikarya</taxon>
        <taxon>Ascomycota</taxon>
        <taxon>Pezizomycotina</taxon>
        <taxon>Dothideomycetes</taxon>
        <taxon>Pleosporomycetidae</taxon>
        <taxon>Pleosporales</taxon>
        <taxon>Massarineae</taxon>
        <taxon>Didymosphaeriaceae</taxon>
        <taxon>Paraconiothyrium</taxon>
    </lineage>
</organism>
<reference evidence="1 2" key="1">
    <citation type="submission" date="2024-02" db="EMBL/GenBank/DDBJ databases">
        <title>De novo assembly and annotation of 12 fungi associated with fruit tree decline syndrome in Ontario, Canada.</title>
        <authorList>
            <person name="Sulman M."/>
            <person name="Ellouze W."/>
            <person name="Ilyukhin E."/>
        </authorList>
    </citation>
    <scope>NUCLEOTIDE SEQUENCE [LARGE SCALE GENOMIC DNA]</scope>
    <source>
        <strain evidence="1 2">M42-189</strain>
    </source>
</reference>
<dbReference type="PANTHER" id="PTHR37540:SF5">
    <property type="entry name" value="TRANSCRIPTION FACTOR DOMAIN-CONTAINING PROTEIN"/>
    <property type="match status" value="1"/>
</dbReference>
<dbReference type="InterPro" id="IPR021858">
    <property type="entry name" value="Fun_TF"/>
</dbReference>
<sequence length="328" mass="37206">MHGVLAIKASFRDPFGMQAKASPDALEHLSKAYKLTQQRLTGPEAISDKAIAGVTILAIYQLVHGNVDVGLVHFDGLCKMVRLRGGLAKLMKHNRALAQKPWRIDLEFALQSGLPMRFGGAEAPVPTKTMNPKIICPTYTKLYKYSIDLELVCMLSDVTAFINMLNAINEWSKVDPLDFSEQAFQLIHRLIEFAPLQKASHCRPLEELLQLSLLAIMTTSLPNYTTDDLRYELLAKQLKKAILCYVANTDKDMEVLLWAIFVGRVSILHSDQDDWITPALLQISQQVQIQNWLQIRQILSGYCWIHTLHDGVAMKIWEEVKDRENRPQ</sequence>
<name>A0ABR3QGV1_9PLEO</name>
<protein>
    <submittedName>
        <fullName evidence="1">Uncharacterized protein</fullName>
    </submittedName>
</protein>
<accession>A0ABR3QGV1</accession>
<evidence type="ECO:0000313" key="1">
    <source>
        <dbReference type="EMBL" id="KAL1591395.1"/>
    </source>
</evidence>
<dbReference type="Pfam" id="PF11951">
    <property type="entry name" value="Fungal_trans_2"/>
    <property type="match status" value="1"/>
</dbReference>
<keyword evidence="2" id="KW-1185">Reference proteome</keyword>
<proteinExistence type="predicted"/>
<evidence type="ECO:0000313" key="2">
    <source>
        <dbReference type="Proteomes" id="UP001521785"/>
    </source>
</evidence>
<dbReference type="EMBL" id="JAKJXO020000027">
    <property type="protein sequence ID" value="KAL1591395.1"/>
    <property type="molecule type" value="Genomic_DNA"/>
</dbReference>